<dbReference type="SUPFAM" id="SSF52025">
    <property type="entry name" value="PA domain"/>
    <property type="match status" value="1"/>
</dbReference>
<dbReference type="KEGG" id="nio:NITINOP_3263"/>
<dbReference type="InterPro" id="IPR007484">
    <property type="entry name" value="Peptidase_M28"/>
</dbReference>
<proteinExistence type="predicted"/>
<feature type="domain" description="Peptidase M28" evidence="1">
    <location>
        <begin position="313"/>
        <end position="502"/>
    </location>
</feature>
<dbReference type="Gene3D" id="3.50.30.30">
    <property type="match status" value="1"/>
</dbReference>
<dbReference type="GO" id="GO:0008235">
    <property type="term" value="F:metalloexopeptidase activity"/>
    <property type="evidence" value="ECO:0007669"/>
    <property type="project" value="InterPro"/>
</dbReference>
<protein>
    <submittedName>
        <fullName evidence="2">Putative Peptidase, M28 family</fullName>
        <ecNumber evidence="2">3.4.-.-</ecNumber>
    </submittedName>
</protein>
<accession>A0A0S4L0E9</accession>
<dbReference type="Gene3D" id="3.40.630.10">
    <property type="entry name" value="Zn peptidases"/>
    <property type="match status" value="1"/>
</dbReference>
<dbReference type="STRING" id="1715989.NITINOP_3263"/>
<evidence type="ECO:0000313" key="2">
    <source>
        <dbReference type="EMBL" id="CUQ68235.1"/>
    </source>
</evidence>
<evidence type="ECO:0000259" key="1">
    <source>
        <dbReference type="Pfam" id="PF04389"/>
    </source>
</evidence>
<keyword evidence="3" id="KW-1185">Reference proteome</keyword>
<dbReference type="RefSeq" id="WP_062487378.1">
    <property type="nucleotide sequence ID" value="NZ_LN885086.1"/>
</dbReference>
<dbReference type="SUPFAM" id="SSF53187">
    <property type="entry name" value="Zn-dependent exopeptidases"/>
    <property type="match status" value="1"/>
</dbReference>
<sequence length="510" mass="54660">MPIFTSFLARQTPALVGLWIVFQTTPIVAQQAEEGLFKAIEIISSERMLADVRTLSGPSFNGRQTGTEDDLRSARWVAQEFLSAGLRLPKVYNGSLVIPGSSGKDGATTGIMAALVAAPLLAPDPMLQIGTVDGLSTVALGTEYLPIFDAPSVDLHGQIVFVGYGIVDPSQGIDDYAGVDVHNRIVLFLRGKPDYVKHPISHADKVRLARERGALAYLTATGPILHLYEARRGVTGSPGAFYGQLPLDQAIPGAWISTTLAERILADSNHAAPDRLLTLQEELNRNPSSRSIITNHYASLRWNTETQDGALTNVLGVLPGTGPDWIIIGAHRDHFGKPAGLLFPGADDNASGTAVILEVARALIKAGFHPRRSVLFVSFSGEERDLLGSRLYTSRPLVPLAATKAMINIDHAGIGNGRLTVGVTNLDKRIALDAGTAAGLQDRLDLFGFFPGGDHVPFKEAGVPTVTVVSSGVHPHFHQPTDTADTLDPDILRNVARYVLTLAWRLADEP</sequence>
<dbReference type="InterPro" id="IPR046450">
    <property type="entry name" value="PA_dom_sf"/>
</dbReference>
<dbReference type="EMBL" id="LN885086">
    <property type="protein sequence ID" value="CUQ68235.1"/>
    <property type="molecule type" value="Genomic_DNA"/>
</dbReference>
<name>A0A0S4L0E9_9BACT</name>
<evidence type="ECO:0000313" key="3">
    <source>
        <dbReference type="Proteomes" id="UP000066284"/>
    </source>
</evidence>
<dbReference type="Pfam" id="PF04389">
    <property type="entry name" value="Peptidase_M28"/>
    <property type="match status" value="1"/>
</dbReference>
<keyword evidence="2" id="KW-0378">Hydrolase</keyword>
<dbReference type="AlphaFoldDB" id="A0A0S4L0E9"/>
<gene>
    <name evidence="2" type="ORF">NITINOP_3263</name>
</gene>
<dbReference type="GO" id="GO:0006508">
    <property type="term" value="P:proteolysis"/>
    <property type="evidence" value="ECO:0007669"/>
    <property type="project" value="InterPro"/>
</dbReference>
<dbReference type="EC" id="3.4.-.-" evidence="2"/>
<dbReference type="Proteomes" id="UP000066284">
    <property type="component" value="Chromosome 1"/>
</dbReference>
<dbReference type="PANTHER" id="PTHR12147:SF26">
    <property type="entry name" value="PEPTIDASE M28 DOMAIN-CONTAINING PROTEIN"/>
    <property type="match status" value="1"/>
</dbReference>
<dbReference type="OrthoDB" id="9778250at2"/>
<dbReference type="PANTHER" id="PTHR12147">
    <property type="entry name" value="METALLOPEPTIDASE M28 FAMILY MEMBER"/>
    <property type="match status" value="1"/>
</dbReference>
<dbReference type="InterPro" id="IPR045175">
    <property type="entry name" value="M28_fam"/>
</dbReference>
<reference evidence="3" key="1">
    <citation type="submission" date="2015-09" db="EMBL/GenBank/DDBJ databases">
        <authorList>
            <person name="Daims H."/>
        </authorList>
    </citation>
    <scope>NUCLEOTIDE SEQUENCE [LARGE SCALE GENOMIC DNA]</scope>
</reference>
<organism evidence="2 3">
    <name type="scientific">Candidatus Nitrospira inopinata</name>
    <dbReference type="NCBI Taxonomy" id="1715989"/>
    <lineage>
        <taxon>Bacteria</taxon>
        <taxon>Pseudomonadati</taxon>
        <taxon>Nitrospirota</taxon>
        <taxon>Nitrospiria</taxon>
        <taxon>Nitrospirales</taxon>
        <taxon>Nitrospiraceae</taxon>
        <taxon>Nitrospira</taxon>
    </lineage>
</organism>